<dbReference type="EMBL" id="DF157227">
    <property type="protein sequence ID" value="GAB69497.1"/>
    <property type="molecule type" value="Genomic_DNA"/>
</dbReference>
<dbReference type="InterPro" id="IPR008780">
    <property type="entry name" value="Plasmodium_Vir"/>
</dbReference>
<proteinExistence type="predicted"/>
<name>K6VJD2_PLACD</name>
<dbReference type="PhylomeDB" id="K6VJD2"/>
<dbReference type="GeneID" id="14696039"/>
<sequence>MELPSKIFYSKLNFSDEELKQHEDKCKSYNLINTDSEIIKICAKLVKYLTNYNEQNNGDLKDHHCNLLSLWIIEQLFEKFERKSGKVAVPYNHLRFIINDVIKEFTQSEFDNCLRYVPVSQYVIWKKRKDLYDYCVDYDKFNKLDDFSDKKCQEYEEYINEISPLYNQIETLYIPEYKTMNKDFYEKCR</sequence>
<dbReference type="OrthoDB" id="389074at2759"/>
<accession>K6VJD2</accession>
<keyword evidence="2" id="KW-1185">Reference proteome</keyword>
<dbReference type="Pfam" id="PF05795">
    <property type="entry name" value="Plasmodium_Vir"/>
    <property type="match status" value="1"/>
</dbReference>
<protein>
    <recommendedName>
        <fullName evidence="3">CYIR protein</fullName>
    </recommendedName>
</protein>
<evidence type="ECO:0000313" key="1">
    <source>
        <dbReference type="EMBL" id="GAB69497.1"/>
    </source>
</evidence>
<dbReference type="RefSeq" id="XP_004227715.1">
    <property type="nucleotide sequence ID" value="XM_004227667.1"/>
</dbReference>
<feature type="non-terminal residue" evidence="1">
    <location>
        <position position="189"/>
    </location>
</feature>
<dbReference type="VEuPathDB" id="PlasmoDB:PCYB_002460"/>
<dbReference type="KEGG" id="pcy:PCYB_002460"/>
<dbReference type="Proteomes" id="UP000006319">
    <property type="component" value="Unassembled WGS sequence"/>
</dbReference>
<organism evidence="1 2">
    <name type="scientific">Plasmodium cynomolgi (strain B)</name>
    <dbReference type="NCBI Taxonomy" id="1120755"/>
    <lineage>
        <taxon>Eukaryota</taxon>
        <taxon>Sar</taxon>
        <taxon>Alveolata</taxon>
        <taxon>Apicomplexa</taxon>
        <taxon>Aconoidasida</taxon>
        <taxon>Haemosporida</taxon>
        <taxon>Plasmodiidae</taxon>
        <taxon>Plasmodium</taxon>
        <taxon>Plasmodium (Plasmodium)</taxon>
    </lineage>
</organism>
<evidence type="ECO:0008006" key="3">
    <source>
        <dbReference type="Google" id="ProtNLM"/>
    </source>
</evidence>
<reference evidence="1 2" key="1">
    <citation type="journal article" date="2012" name="Nat. Genet.">
        <title>Plasmodium cynomolgi genome sequences provide insight into Plasmodium vivax and the monkey malaria clade.</title>
        <authorList>
            <person name="Tachibana S."/>
            <person name="Sullivan S.A."/>
            <person name="Kawai S."/>
            <person name="Nakamura S."/>
            <person name="Kim H.R."/>
            <person name="Goto N."/>
            <person name="Arisue N."/>
            <person name="Palacpac N.M.Q."/>
            <person name="Honma H."/>
            <person name="Yagi M."/>
            <person name="Tougan T."/>
            <person name="Katakai Y."/>
            <person name="Kaneko O."/>
            <person name="Mita T."/>
            <person name="Kita K."/>
            <person name="Yasutomi Y."/>
            <person name="Sutton P.L."/>
            <person name="Shakhbatyan R."/>
            <person name="Horii T."/>
            <person name="Yasunaga T."/>
            <person name="Barnwell J.W."/>
            <person name="Escalante A.A."/>
            <person name="Carlton J.M."/>
            <person name="Tanabe K."/>
        </authorList>
    </citation>
    <scope>NUCLEOTIDE SEQUENCE [LARGE SCALE GENOMIC DNA]</scope>
    <source>
        <strain evidence="1 2">B</strain>
    </source>
</reference>
<gene>
    <name evidence="1" type="ORF">PCYB_002460</name>
</gene>
<dbReference type="AlphaFoldDB" id="K6VJD2"/>
<evidence type="ECO:0000313" key="2">
    <source>
        <dbReference type="Proteomes" id="UP000006319"/>
    </source>
</evidence>